<dbReference type="PANTHER" id="PTHR48250">
    <property type="entry name" value="CUTINASE 2-RELATED"/>
    <property type="match status" value="1"/>
</dbReference>
<keyword evidence="9 12" id="KW-1015">Disulfide bond</keyword>
<dbReference type="PROSITE" id="PS00155">
    <property type="entry name" value="CUTINASE_1"/>
    <property type="match status" value="1"/>
</dbReference>
<feature type="compositionally biased region" description="Low complexity" evidence="14">
    <location>
        <begin position="143"/>
        <end position="183"/>
    </location>
</feature>
<feature type="active site" description="Proton donor/acceptor" evidence="11">
    <location>
        <position position="397"/>
    </location>
</feature>
<comment type="catalytic activity">
    <reaction evidence="10 13">
        <text>cutin + H2O = cutin monomers.</text>
        <dbReference type="EC" id="3.1.1.74"/>
    </reaction>
</comment>
<dbReference type="PRINTS" id="PR00129">
    <property type="entry name" value="CUTINASE"/>
</dbReference>
<keyword evidence="6 13" id="KW-0732">Signal</keyword>
<keyword evidence="16" id="KW-1185">Reference proteome</keyword>
<feature type="compositionally biased region" description="Gly residues" evidence="14">
    <location>
        <begin position="91"/>
        <end position="114"/>
    </location>
</feature>
<dbReference type="InterPro" id="IPR043580">
    <property type="entry name" value="CUTINASE_1"/>
</dbReference>
<evidence type="ECO:0000256" key="6">
    <source>
        <dbReference type="ARBA" id="ARBA00022729"/>
    </source>
</evidence>
<dbReference type="SUPFAM" id="SSF53474">
    <property type="entry name" value="alpha/beta-Hydrolases"/>
    <property type="match status" value="1"/>
</dbReference>
<sequence>MLYTSIIVALVPFAVAGPIAPRAGLGSGLPGLGGGSGSGLPSLPSLGGGSGSGLPSLPGLGGDSDSGSGLPSLPGLGGGSGSGGLPSLPSLGGGSGSGGLPSLPGLGGGSGSGSGLPSLPGLGGGSGGLPSIPGLGGDDSSDDTPSATAPSVVAPTSSPQPSSSSPSDSTGGSAGTDGPSSRRGFFDGGSSGGASDSPLSGFLGSGGSSSGGSSSGGSSSSPFGSFLGSGAGGLGGSTMNDLSGECKDVTVIFARGTTEAGNVGTAAGPPFFKALGEKIGQDKLAVQGVDYSASVAGIMQMGDKAGSEKMASLVTEAAKKCPKTKIVMSGYSQGAMLVHNAARALPAETTAKVAAVLNFGDPFQKQAIQGVSADKVKIICHAGDGVCAGTAAITPDHLTYSKDAAAAAEFVASKVQ</sequence>
<feature type="chain" id="PRO_5017106171" description="Cutinase" evidence="13">
    <location>
        <begin position="17"/>
        <end position="416"/>
    </location>
</feature>
<evidence type="ECO:0000313" key="15">
    <source>
        <dbReference type="EMBL" id="RGP60375.1"/>
    </source>
</evidence>
<dbReference type="PROSITE" id="PS00931">
    <property type="entry name" value="CUTINASE_2"/>
    <property type="match status" value="1"/>
</dbReference>
<dbReference type="Pfam" id="PF01083">
    <property type="entry name" value="Cutinase"/>
    <property type="match status" value="1"/>
</dbReference>
<dbReference type="GO" id="GO:0050525">
    <property type="term" value="F:cutinase activity"/>
    <property type="evidence" value="ECO:0007669"/>
    <property type="project" value="UniProtKB-UniRule"/>
</dbReference>
<feature type="compositionally biased region" description="Gly residues" evidence="14">
    <location>
        <begin position="203"/>
        <end position="215"/>
    </location>
</feature>
<comment type="caution">
    <text evidence="15">The sequence shown here is derived from an EMBL/GenBank/DDBJ whole genome shotgun (WGS) entry which is preliminary data.</text>
</comment>
<evidence type="ECO:0000256" key="5">
    <source>
        <dbReference type="ARBA" id="ARBA00022525"/>
    </source>
</evidence>
<comment type="function">
    <text evidence="13">Catalyzes the hydrolysis of complex carboxylic polyesters found in the cell wall of plants. Degrades cutin, a macromolecule that forms the structure of the plant cuticle.</text>
</comment>
<evidence type="ECO:0000256" key="10">
    <source>
        <dbReference type="ARBA" id="ARBA00034045"/>
    </source>
</evidence>
<dbReference type="Proteomes" id="UP000266152">
    <property type="component" value="Unassembled WGS sequence"/>
</dbReference>
<keyword evidence="7 13" id="KW-0378">Hydrolase</keyword>
<dbReference type="InterPro" id="IPR029058">
    <property type="entry name" value="AB_hydrolase_fold"/>
</dbReference>
<feature type="signal peptide" evidence="13">
    <location>
        <begin position="1"/>
        <end position="16"/>
    </location>
</feature>
<accession>A0A395RJW9</accession>
<gene>
    <name evidence="15" type="ORF">FSPOR_10707</name>
</gene>
<keyword evidence="8" id="KW-0843">Virulence</keyword>
<evidence type="ECO:0000256" key="4">
    <source>
        <dbReference type="ARBA" id="ARBA00022487"/>
    </source>
</evidence>
<dbReference type="AlphaFoldDB" id="A0A395RJW9"/>
<feature type="active site" description="Nucleophile" evidence="11">
    <location>
        <position position="332"/>
    </location>
</feature>
<feature type="compositionally biased region" description="Gly residues" evidence="14">
    <location>
        <begin position="75"/>
        <end position="84"/>
    </location>
</feature>
<feature type="compositionally biased region" description="Low complexity" evidence="14">
    <location>
        <begin position="65"/>
        <end position="74"/>
    </location>
</feature>
<dbReference type="EC" id="3.1.1.74" evidence="3 13"/>
<feature type="disulfide bond" evidence="12">
    <location>
        <begin position="246"/>
        <end position="321"/>
    </location>
</feature>
<dbReference type="PANTHER" id="PTHR48250:SF3">
    <property type="entry name" value="CUTINASE 1-RELATED"/>
    <property type="match status" value="1"/>
</dbReference>
<dbReference type="InterPro" id="IPR043579">
    <property type="entry name" value="CUTINASE_2"/>
</dbReference>
<feature type="active site" evidence="11">
    <location>
        <position position="384"/>
    </location>
</feature>
<comment type="subcellular location">
    <subcellularLocation>
        <location evidence="1 13">Secreted</location>
    </subcellularLocation>
</comment>
<dbReference type="EMBL" id="PXOF01000189">
    <property type="protein sequence ID" value="RGP60375.1"/>
    <property type="molecule type" value="Genomic_DNA"/>
</dbReference>
<evidence type="ECO:0000256" key="9">
    <source>
        <dbReference type="ARBA" id="ARBA00023157"/>
    </source>
</evidence>
<keyword evidence="4 13" id="KW-0719">Serine esterase</keyword>
<dbReference type="GO" id="GO:0016052">
    <property type="term" value="P:carbohydrate catabolic process"/>
    <property type="evidence" value="ECO:0007669"/>
    <property type="project" value="TreeGrafter"/>
</dbReference>
<evidence type="ECO:0000256" key="12">
    <source>
        <dbReference type="PIRSR" id="PIRSR611150-2"/>
    </source>
</evidence>
<name>A0A395RJW9_FUSSP</name>
<keyword evidence="5 13" id="KW-0964">Secreted</keyword>
<evidence type="ECO:0000256" key="14">
    <source>
        <dbReference type="SAM" id="MobiDB-lite"/>
    </source>
</evidence>
<feature type="disulfide bond" evidence="12">
    <location>
        <begin position="380"/>
        <end position="387"/>
    </location>
</feature>
<feature type="compositionally biased region" description="Low complexity" evidence="14">
    <location>
        <begin position="193"/>
        <end position="202"/>
    </location>
</feature>
<evidence type="ECO:0000256" key="13">
    <source>
        <dbReference type="RuleBase" id="RU361263"/>
    </source>
</evidence>
<reference evidence="15 16" key="1">
    <citation type="journal article" date="2018" name="PLoS Pathog.">
        <title>Evolution of structural diversity of trichothecenes, a family of toxins produced by plant pathogenic and entomopathogenic fungi.</title>
        <authorList>
            <person name="Proctor R.H."/>
            <person name="McCormick S.P."/>
            <person name="Kim H.S."/>
            <person name="Cardoza R.E."/>
            <person name="Stanley A.M."/>
            <person name="Lindo L."/>
            <person name="Kelly A."/>
            <person name="Brown D.W."/>
            <person name="Lee T."/>
            <person name="Vaughan M.M."/>
            <person name="Alexander N.J."/>
            <person name="Busman M."/>
            <person name="Gutierrez S."/>
        </authorList>
    </citation>
    <scope>NUCLEOTIDE SEQUENCE [LARGE SCALE GENOMIC DNA]</scope>
    <source>
        <strain evidence="15 16">NRRL 3299</strain>
    </source>
</reference>
<evidence type="ECO:0000256" key="11">
    <source>
        <dbReference type="PIRSR" id="PIRSR611150-1"/>
    </source>
</evidence>
<feature type="region of interest" description="Disordered" evidence="14">
    <location>
        <begin position="40"/>
        <end position="221"/>
    </location>
</feature>
<evidence type="ECO:0000256" key="7">
    <source>
        <dbReference type="ARBA" id="ARBA00022801"/>
    </source>
</evidence>
<comment type="similarity">
    <text evidence="2 13">Belongs to the cutinase family.</text>
</comment>
<evidence type="ECO:0000313" key="16">
    <source>
        <dbReference type="Proteomes" id="UP000266152"/>
    </source>
</evidence>
<evidence type="ECO:0000256" key="1">
    <source>
        <dbReference type="ARBA" id="ARBA00004613"/>
    </source>
</evidence>
<dbReference type="SMART" id="SM01110">
    <property type="entry name" value="Cutinase"/>
    <property type="match status" value="1"/>
</dbReference>
<dbReference type="InterPro" id="IPR011150">
    <property type="entry name" value="Cutinase_monf"/>
</dbReference>
<organism evidence="15 16">
    <name type="scientific">Fusarium sporotrichioides</name>
    <dbReference type="NCBI Taxonomy" id="5514"/>
    <lineage>
        <taxon>Eukaryota</taxon>
        <taxon>Fungi</taxon>
        <taxon>Dikarya</taxon>
        <taxon>Ascomycota</taxon>
        <taxon>Pezizomycotina</taxon>
        <taxon>Sordariomycetes</taxon>
        <taxon>Hypocreomycetidae</taxon>
        <taxon>Hypocreales</taxon>
        <taxon>Nectriaceae</taxon>
        <taxon>Fusarium</taxon>
    </lineage>
</organism>
<dbReference type="Gene3D" id="3.40.50.1820">
    <property type="entry name" value="alpha/beta hydrolase"/>
    <property type="match status" value="1"/>
</dbReference>
<proteinExistence type="inferred from homology"/>
<evidence type="ECO:0000256" key="3">
    <source>
        <dbReference type="ARBA" id="ARBA00013095"/>
    </source>
</evidence>
<dbReference type="GO" id="GO:0005576">
    <property type="term" value="C:extracellular region"/>
    <property type="evidence" value="ECO:0007669"/>
    <property type="project" value="UniProtKB-SubCell"/>
</dbReference>
<evidence type="ECO:0000256" key="8">
    <source>
        <dbReference type="ARBA" id="ARBA00023026"/>
    </source>
</evidence>
<dbReference type="InterPro" id="IPR000675">
    <property type="entry name" value="Cutinase/axe"/>
</dbReference>
<evidence type="ECO:0000256" key="2">
    <source>
        <dbReference type="ARBA" id="ARBA00007534"/>
    </source>
</evidence>
<protein>
    <recommendedName>
        <fullName evidence="3 13">Cutinase</fullName>
        <ecNumber evidence="3 13">3.1.1.74</ecNumber>
    </recommendedName>
</protein>